<reference evidence="3 4" key="1">
    <citation type="journal article" date="2009" name="Nature">
        <title>Evolution of pathogenicity and sexual reproduction in eight Candida genomes.</title>
        <authorList>
            <person name="Butler G."/>
            <person name="Rasmussen M.D."/>
            <person name="Lin M.F."/>
            <person name="Santos M.A."/>
            <person name="Sakthikumar S."/>
            <person name="Munro C.A."/>
            <person name="Rheinbay E."/>
            <person name="Grabherr M."/>
            <person name="Forche A."/>
            <person name="Reedy J.L."/>
            <person name="Agrafioti I."/>
            <person name="Arnaud M.B."/>
            <person name="Bates S."/>
            <person name="Brown A.J."/>
            <person name="Brunke S."/>
            <person name="Costanzo M.C."/>
            <person name="Fitzpatrick D.A."/>
            <person name="de Groot P.W."/>
            <person name="Harris D."/>
            <person name="Hoyer L.L."/>
            <person name="Hube B."/>
            <person name="Klis F.M."/>
            <person name="Kodira C."/>
            <person name="Lennard N."/>
            <person name="Logue M.E."/>
            <person name="Martin R."/>
            <person name="Neiman A.M."/>
            <person name="Nikolaou E."/>
            <person name="Quail M.A."/>
            <person name="Quinn J."/>
            <person name="Santos M.C."/>
            <person name="Schmitzberger F.F."/>
            <person name="Sherlock G."/>
            <person name="Shah P."/>
            <person name="Silverstein K.A."/>
            <person name="Skrzypek M.S."/>
            <person name="Soll D."/>
            <person name="Staggs R."/>
            <person name="Stansfield I."/>
            <person name="Stumpf M.P."/>
            <person name="Sudbery P.E."/>
            <person name="Srikantha T."/>
            <person name="Zeng Q."/>
            <person name="Berman J."/>
            <person name="Berriman M."/>
            <person name="Heitman J."/>
            <person name="Gow N.A."/>
            <person name="Lorenz M.C."/>
            <person name="Birren B.W."/>
            <person name="Kellis M."/>
            <person name="Cuomo C.A."/>
        </authorList>
    </citation>
    <scope>NUCLEOTIDE SEQUENCE [LARGE SCALE GENOMIC DNA]</scope>
    <source>
        <strain evidence="4">ATCC MYA-3404 / T1</strain>
    </source>
</reference>
<gene>
    <name evidence="3" type="ORF">CTRG_02714</name>
</gene>
<dbReference type="HOGENOM" id="CLU_1767816_0_0_1"/>
<evidence type="ECO:0000313" key="4">
    <source>
        <dbReference type="Proteomes" id="UP000002037"/>
    </source>
</evidence>
<accession>C5M8J2</accession>
<feature type="compositionally biased region" description="Polar residues" evidence="1">
    <location>
        <begin position="17"/>
        <end position="35"/>
    </location>
</feature>
<evidence type="ECO:0000256" key="1">
    <source>
        <dbReference type="SAM" id="MobiDB-lite"/>
    </source>
</evidence>
<sequence length="147" mass="17316">MSKNEYFDKPAGAPPNYGNQNQNTQQPNYSNQTQDRGMFSHNQPQQGYYQQPQQGYYQQPPTGQYYQQQQQPYYQPQQQQPMYVQQQPRSGGNESCLMGVLSLYVFVVLWICYSKRCIKSSILFNSFLLFTLYYIPFSNYISFYGHG</sequence>
<dbReference type="VEuPathDB" id="FungiDB:CTRG_02714"/>
<feature type="compositionally biased region" description="Low complexity" evidence="1">
    <location>
        <begin position="43"/>
        <end position="88"/>
    </location>
</feature>
<feature type="region of interest" description="Disordered" evidence="1">
    <location>
        <begin position="1"/>
        <end position="88"/>
    </location>
</feature>
<dbReference type="KEGG" id="ctp:CTRG_02714"/>
<feature type="transmembrane region" description="Helical" evidence="2">
    <location>
        <begin position="97"/>
        <end position="113"/>
    </location>
</feature>
<dbReference type="Proteomes" id="UP000002037">
    <property type="component" value="Unassembled WGS sequence"/>
</dbReference>
<keyword evidence="4" id="KW-1185">Reference proteome</keyword>
<evidence type="ECO:0000256" key="2">
    <source>
        <dbReference type="SAM" id="Phobius"/>
    </source>
</evidence>
<dbReference type="GeneID" id="8302103"/>
<keyword evidence="2" id="KW-0812">Transmembrane</keyword>
<name>C5M8J2_CANTT</name>
<evidence type="ECO:0008006" key="5">
    <source>
        <dbReference type="Google" id="ProtNLM"/>
    </source>
</evidence>
<dbReference type="RefSeq" id="XP_002548417.1">
    <property type="nucleotide sequence ID" value="XM_002548371.1"/>
</dbReference>
<proteinExistence type="predicted"/>
<dbReference type="eggNOG" id="ENOG502S7AZ">
    <property type="taxonomic scope" value="Eukaryota"/>
</dbReference>
<dbReference type="AlphaFoldDB" id="C5M8J2"/>
<dbReference type="STRING" id="294747.C5M8J2"/>
<keyword evidence="2" id="KW-0472">Membrane</keyword>
<protein>
    <recommendedName>
        <fullName evidence="5">Cysteine-rich transmembrane CYSTM domain-containing protein</fullName>
    </recommendedName>
</protein>
<evidence type="ECO:0000313" key="3">
    <source>
        <dbReference type="EMBL" id="EER33896.1"/>
    </source>
</evidence>
<feature type="transmembrane region" description="Helical" evidence="2">
    <location>
        <begin position="122"/>
        <end position="141"/>
    </location>
</feature>
<keyword evidence="2" id="KW-1133">Transmembrane helix</keyword>
<dbReference type="EMBL" id="GG692397">
    <property type="protein sequence ID" value="EER33896.1"/>
    <property type="molecule type" value="Genomic_DNA"/>
</dbReference>
<organism evidence="3 4">
    <name type="scientific">Candida tropicalis (strain ATCC MYA-3404 / T1)</name>
    <name type="common">Yeast</name>
    <dbReference type="NCBI Taxonomy" id="294747"/>
    <lineage>
        <taxon>Eukaryota</taxon>
        <taxon>Fungi</taxon>
        <taxon>Dikarya</taxon>
        <taxon>Ascomycota</taxon>
        <taxon>Saccharomycotina</taxon>
        <taxon>Pichiomycetes</taxon>
        <taxon>Debaryomycetaceae</taxon>
        <taxon>Candida/Lodderomyces clade</taxon>
        <taxon>Candida</taxon>
    </lineage>
</organism>
<dbReference type="OrthoDB" id="4025976at2759"/>